<evidence type="ECO:0000256" key="6">
    <source>
        <dbReference type="ARBA" id="ARBA00023235"/>
    </source>
</evidence>
<dbReference type="EMBL" id="CP038908">
    <property type="protein sequence ID" value="QGO05464.1"/>
    <property type="molecule type" value="Genomic_DNA"/>
</dbReference>
<reference evidence="8 9" key="1">
    <citation type="submission" date="2019-04" db="EMBL/GenBank/DDBJ databases">
        <title>Complete genome sequencing of Piscirickettsia salmonis strain Psal-009.</title>
        <authorList>
            <person name="Schober I."/>
            <person name="Bunk B."/>
            <person name="Sproer C."/>
            <person name="Carril G.P."/>
            <person name="Riedel T."/>
            <person name="Flores-Herrera P.A."/>
            <person name="Nourdin-Galindo G."/>
            <person name="Marshall S.H."/>
            <person name="Overmann J."/>
        </authorList>
    </citation>
    <scope>NUCLEOTIDE SEQUENCE [LARGE SCALE GENOMIC DNA]</scope>
    <source>
        <strain evidence="8 9">Psal-009</strain>
    </source>
</reference>
<organism evidence="8 9">
    <name type="scientific">Piscirickettsia salmonis</name>
    <dbReference type="NCBI Taxonomy" id="1238"/>
    <lineage>
        <taxon>Bacteria</taxon>
        <taxon>Pseudomonadati</taxon>
        <taxon>Pseudomonadota</taxon>
        <taxon>Gammaproteobacteria</taxon>
        <taxon>Thiotrichales</taxon>
        <taxon>Piscirickettsiaceae</taxon>
        <taxon>Piscirickettsia</taxon>
    </lineage>
</organism>
<keyword evidence="5" id="KW-0694">RNA-binding</keyword>
<dbReference type="InterPro" id="IPR020103">
    <property type="entry name" value="PsdUridine_synth_cat_dom_sf"/>
</dbReference>
<dbReference type="Gene3D" id="3.30.2350.10">
    <property type="entry name" value="Pseudouridine synthase"/>
    <property type="match status" value="1"/>
</dbReference>
<dbReference type="CDD" id="cd02869">
    <property type="entry name" value="PseudoU_synth_RluA_like"/>
    <property type="match status" value="1"/>
</dbReference>
<dbReference type="InterPro" id="IPR006224">
    <property type="entry name" value="PsdUridine_synth_RluA-like_CS"/>
</dbReference>
<evidence type="ECO:0000256" key="7">
    <source>
        <dbReference type="RuleBase" id="RU362028"/>
    </source>
</evidence>
<dbReference type="InterPro" id="IPR006225">
    <property type="entry name" value="PsdUridine_synth_RluC/D"/>
</dbReference>
<dbReference type="PANTHER" id="PTHR21600">
    <property type="entry name" value="MITOCHONDRIAL RNA PSEUDOURIDINE SYNTHASE"/>
    <property type="match status" value="1"/>
</dbReference>
<dbReference type="Pfam" id="PF01479">
    <property type="entry name" value="S4"/>
    <property type="match status" value="1"/>
</dbReference>
<dbReference type="CDD" id="cd00165">
    <property type="entry name" value="S4"/>
    <property type="match status" value="1"/>
</dbReference>
<dbReference type="PANTHER" id="PTHR21600:SF92">
    <property type="entry name" value="RIBOSOMAL LARGE SUBUNIT PSEUDOURIDINE SYNTHASE C"/>
    <property type="match status" value="1"/>
</dbReference>
<comment type="function">
    <text evidence="2">Responsible for synthesis of pseudouridine from uracil at positions 955, 2504 and 2580 in 23S ribosomal RNA.</text>
</comment>
<evidence type="ECO:0000256" key="5">
    <source>
        <dbReference type="ARBA" id="ARBA00022884"/>
    </source>
</evidence>
<dbReference type="SUPFAM" id="SSF55120">
    <property type="entry name" value="Pseudouridine synthase"/>
    <property type="match status" value="1"/>
</dbReference>
<dbReference type="InterPro" id="IPR006145">
    <property type="entry name" value="PsdUridine_synth_RsuA/RluA"/>
</dbReference>
<dbReference type="SUPFAM" id="SSF55174">
    <property type="entry name" value="Alpha-L RNA-binding motif"/>
    <property type="match status" value="1"/>
</dbReference>
<keyword evidence="6 7" id="KW-0413">Isomerase</keyword>
<dbReference type="Proteomes" id="UP000422232">
    <property type="component" value="Chromosome"/>
</dbReference>
<evidence type="ECO:0000256" key="2">
    <source>
        <dbReference type="ARBA" id="ARBA00002876"/>
    </source>
</evidence>
<evidence type="ECO:0000256" key="3">
    <source>
        <dbReference type="ARBA" id="ARBA00010876"/>
    </source>
</evidence>
<dbReference type="NCBIfam" id="TIGR00005">
    <property type="entry name" value="rluA_subfam"/>
    <property type="match status" value="1"/>
</dbReference>
<dbReference type="Pfam" id="PF00849">
    <property type="entry name" value="PseudoU_synth_2"/>
    <property type="match status" value="1"/>
</dbReference>
<dbReference type="EC" id="5.4.99.-" evidence="7"/>
<name>A0A9Q6LKE2_PISSA</name>
<gene>
    <name evidence="8" type="primary">rluC</name>
    <name evidence="8" type="ORF">Psal009_01353</name>
</gene>
<dbReference type="PROSITE" id="PS50889">
    <property type="entry name" value="S4"/>
    <property type="match status" value="1"/>
</dbReference>
<dbReference type="Gene3D" id="3.10.290.10">
    <property type="entry name" value="RNA-binding S4 domain"/>
    <property type="match status" value="1"/>
</dbReference>
<comment type="catalytic activity">
    <reaction evidence="1">
        <text>uridine(955/2504/2580) in 23S rRNA = pseudouridine(955/2504/2580) in 23S rRNA</text>
        <dbReference type="Rhea" id="RHEA:42528"/>
        <dbReference type="Rhea" id="RHEA-COMP:10099"/>
        <dbReference type="Rhea" id="RHEA-COMP:10100"/>
        <dbReference type="ChEBI" id="CHEBI:65314"/>
        <dbReference type="ChEBI" id="CHEBI:65315"/>
        <dbReference type="EC" id="5.4.99.24"/>
    </reaction>
</comment>
<dbReference type="GeneID" id="66740537"/>
<keyword evidence="4" id="KW-0698">rRNA processing</keyword>
<accession>A0A9Q6LKE2</accession>
<comment type="catalytic activity">
    <reaction evidence="7">
        <text>a uridine in RNA = a pseudouridine in RNA</text>
        <dbReference type="Rhea" id="RHEA:48348"/>
        <dbReference type="Rhea" id="RHEA-COMP:12068"/>
        <dbReference type="Rhea" id="RHEA-COMP:12069"/>
        <dbReference type="ChEBI" id="CHEBI:65314"/>
        <dbReference type="ChEBI" id="CHEBI:65315"/>
    </reaction>
</comment>
<dbReference type="PROSITE" id="PS01129">
    <property type="entry name" value="PSI_RLU"/>
    <property type="match status" value="1"/>
</dbReference>
<dbReference type="GO" id="GO:0003723">
    <property type="term" value="F:RNA binding"/>
    <property type="evidence" value="ECO:0007669"/>
    <property type="project" value="UniProtKB-KW"/>
</dbReference>
<dbReference type="InterPro" id="IPR036986">
    <property type="entry name" value="S4_RNA-bd_sf"/>
</dbReference>
<dbReference type="SMART" id="SM00363">
    <property type="entry name" value="S4"/>
    <property type="match status" value="1"/>
</dbReference>
<comment type="similarity">
    <text evidence="3 7">Belongs to the pseudouridine synthase RluA family.</text>
</comment>
<protein>
    <recommendedName>
        <fullName evidence="7">Pseudouridine synthase</fullName>
        <ecNumber evidence="7">5.4.99.-</ecNumber>
    </recommendedName>
</protein>
<dbReference type="NCBIfam" id="NF008249">
    <property type="entry name" value="PRK11025.1"/>
    <property type="match status" value="1"/>
</dbReference>
<dbReference type="GO" id="GO:0160141">
    <property type="term" value="F:23S rRNA pseudouridine(955/2504/2580) synthase activity"/>
    <property type="evidence" value="ECO:0007669"/>
    <property type="project" value="UniProtKB-EC"/>
</dbReference>
<dbReference type="GO" id="GO:0000455">
    <property type="term" value="P:enzyme-directed rRNA pseudouridine synthesis"/>
    <property type="evidence" value="ECO:0007669"/>
    <property type="project" value="TreeGrafter"/>
</dbReference>
<evidence type="ECO:0000313" key="9">
    <source>
        <dbReference type="Proteomes" id="UP000422232"/>
    </source>
</evidence>
<dbReference type="AlphaFoldDB" id="A0A9Q6LKE2"/>
<dbReference type="InterPro" id="IPR002942">
    <property type="entry name" value="S4_RNA-bd"/>
</dbReference>
<evidence type="ECO:0000256" key="4">
    <source>
        <dbReference type="ARBA" id="ARBA00022552"/>
    </source>
</evidence>
<sequence length="318" mass="37051">MNTAVFIKIETDQVGRRIDNFLLLQLKGVPKTHVYRILRKGEVRVNKKRIKAHYRLEEGDIIRIPPIRIAERSPTRPLNINSINHLESAILFEDDDLLIINKPSKMPVHGGSGLSYGIIEALRQLRPNAHFLELVHRLDRETSGCLIIAKKRRSLKALHEQFQNNQVSKHYHALVSGHWPKRCQQIALPLKKYTRHSGERIVRVHQEEGKASQTYFKCLEYFKQASLIEARPRTGRTHQIRVHTQSQGHAILGDDKYTRHEENNWAKQQLNLNRLFLHAISLQFTHPTSQKNFMVTAPYPKELNNCLKRLKHLEQLQS</sequence>
<dbReference type="RefSeq" id="WP_016209445.1">
    <property type="nucleotide sequence ID" value="NZ_CP012413.1"/>
</dbReference>
<keyword evidence="9" id="KW-1185">Reference proteome</keyword>
<evidence type="ECO:0000313" key="8">
    <source>
        <dbReference type="EMBL" id="QGO05464.1"/>
    </source>
</evidence>
<dbReference type="InterPro" id="IPR050188">
    <property type="entry name" value="RluA_PseudoU_synthase"/>
</dbReference>
<proteinExistence type="inferred from homology"/>
<evidence type="ECO:0000256" key="1">
    <source>
        <dbReference type="ARBA" id="ARBA00000381"/>
    </source>
</evidence>